<evidence type="ECO:0000256" key="1">
    <source>
        <dbReference type="ARBA" id="ARBA00004651"/>
    </source>
</evidence>
<comment type="subcellular location">
    <subcellularLocation>
        <location evidence="1">Cell membrane</location>
        <topology evidence="1">Multi-pass membrane protein</topology>
    </subcellularLocation>
</comment>
<keyword evidence="3" id="KW-1003">Cell membrane</keyword>
<dbReference type="Proteomes" id="UP000182375">
    <property type="component" value="Unassembled WGS sequence"/>
</dbReference>
<dbReference type="PANTHER" id="PTHR33884">
    <property type="entry name" value="UPF0410 PROTEIN YMGE"/>
    <property type="match status" value="1"/>
</dbReference>
<gene>
    <name evidence="8" type="ORF">SAMN04490357_2259</name>
</gene>
<dbReference type="RefSeq" id="WP_070025936.1">
    <property type="nucleotide sequence ID" value="NZ_FNTD01000004.1"/>
</dbReference>
<evidence type="ECO:0000313" key="9">
    <source>
        <dbReference type="Proteomes" id="UP000182375"/>
    </source>
</evidence>
<keyword evidence="5 7" id="KW-1133">Transmembrane helix</keyword>
<evidence type="ECO:0000256" key="7">
    <source>
        <dbReference type="SAM" id="Phobius"/>
    </source>
</evidence>
<dbReference type="AlphaFoldDB" id="A0A1H4TDK7"/>
<reference evidence="8 9" key="1">
    <citation type="submission" date="2016-10" db="EMBL/GenBank/DDBJ databases">
        <authorList>
            <person name="de Groot N.N."/>
        </authorList>
    </citation>
    <scope>NUCLEOTIDE SEQUENCE [LARGE SCALE GENOMIC DNA]</scope>
    <source>
        <strain evidence="8 9">DSM 40306</strain>
    </source>
</reference>
<evidence type="ECO:0000256" key="4">
    <source>
        <dbReference type="ARBA" id="ARBA00022692"/>
    </source>
</evidence>
<keyword evidence="6 7" id="KW-0472">Membrane</keyword>
<organism evidence="8 9">
    <name type="scientific">Streptomyces misionensis</name>
    <dbReference type="NCBI Taxonomy" id="67331"/>
    <lineage>
        <taxon>Bacteria</taxon>
        <taxon>Bacillati</taxon>
        <taxon>Actinomycetota</taxon>
        <taxon>Actinomycetes</taxon>
        <taxon>Kitasatosporales</taxon>
        <taxon>Streptomycetaceae</taxon>
        <taxon>Streptomyces</taxon>
    </lineage>
</organism>
<feature type="transmembrane region" description="Helical" evidence="7">
    <location>
        <begin position="29"/>
        <end position="51"/>
    </location>
</feature>
<evidence type="ECO:0000313" key="8">
    <source>
        <dbReference type="EMBL" id="SEC54330.1"/>
    </source>
</evidence>
<accession>A0A1H4TDK7</accession>
<comment type="similarity">
    <text evidence="2">Belongs to the UPF0410 family.</text>
</comment>
<dbReference type="STRING" id="67331.SAMN04490357_2259"/>
<keyword evidence="4 7" id="KW-0812">Transmembrane</keyword>
<dbReference type="GO" id="GO:0005886">
    <property type="term" value="C:plasma membrane"/>
    <property type="evidence" value="ECO:0007669"/>
    <property type="project" value="UniProtKB-SubCell"/>
</dbReference>
<dbReference type="Pfam" id="PF04226">
    <property type="entry name" value="Transgly_assoc"/>
    <property type="match status" value="1"/>
</dbReference>
<name>A0A1H4TDK7_9ACTN</name>
<dbReference type="EMBL" id="FNTD01000004">
    <property type="protein sequence ID" value="SEC54330.1"/>
    <property type="molecule type" value="Genomic_DNA"/>
</dbReference>
<feature type="transmembrane region" description="Helical" evidence="7">
    <location>
        <begin position="63"/>
        <end position="83"/>
    </location>
</feature>
<dbReference type="InterPro" id="IPR007341">
    <property type="entry name" value="Transgly_assoc"/>
</dbReference>
<evidence type="ECO:0000256" key="2">
    <source>
        <dbReference type="ARBA" id="ARBA00011006"/>
    </source>
</evidence>
<dbReference type="PANTHER" id="PTHR33884:SF3">
    <property type="entry name" value="UPF0410 PROTEIN YMGE"/>
    <property type="match status" value="1"/>
</dbReference>
<proteinExistence type="inferred from homology"/>
<sequence>MGWLWAIIVGLVLGVIAKAIIPGKQHSPLWLTTICGILGAVAGNAIARALHVAETRGIDWSRHIFQLVAAIIIVAVVDSFYAATLGKRKRRRMERV</sequence>
<evidence type="ECO:0000256" key="3">
    <source>
        <dbReference type="ARBA" id="ARBA00022475"/>
    </source>
</evidence>
<evidence type="ECO:0000256" key="5">
    <source>
        <dbReference type="ARBA" id="ARBA00022989"/>
    </source>
</evidence>
<protein>
    <submittedName>
        <fullName evidence="8">Uncharacterized membrane protein YeaQ/YmgE, transglycosylase-associated protein family</fullName>
    </submittedName>
</protein>
<dbReference type="GeneID" id="95511429"/>
<evidence type="ECO:0000256" key="6">
    <source>
        <dbReference type="ARBA" id="ARBA00023136"/>
    </source>
</evidence>